<dbReference type="SMART" id="SM01080">
    <property type="entry name" value="CHASE2"/>
    <property type="match status" value="1"/>
</dbReference>
<feature type="transmembrane region" description="Helical" evidence="1">
    <location>
        <begin position="329"/>
        <end position="347"/>
    </location>
</feature>
<keyword evidence="4" id="KW-1185">Reference proteome</keyword>
<dbReference type="STRING" id="1670800.BSQ44_17650"/>
<dbReference type="InterPro" id="IPR001054">
    <property type="entry name" value="A/G_cyclase"/>
</dbReference>
<dbReference type="InterPro" id="IPR007890">
    <property type="entry name" value="CHASE2"/>
</dbReference>
<feature type="transmembrane region" description="Helical" evidence="1">
    <location>
        <begin position="353"/>
        <end position="374"/>
    </location>
</feature>
<evidence type="ECO:0000313" key="4">
    <source>
        <dbReference type="Proteomes" id="UP000182840"/>
    </source>
</evidence>
<dbReference type="InterPro" id="IPR050697">
    <property type="entry name" value="Adenylyl/Guanylyl_Cyclase_3/4"/>
</dbReference>
<dbReference type="SUPFAM" id="SSF55073">
    <property type="entry name" value="Nucleotide cyclase"/>
    <property type="match status" value="1"/>
</dbReference>
<sequence length="609" mass="64023">MVALVLAGAWGLLLAAGHLRGELPVLERLEATLTDFRLLLRGERQPAGAVAIVAIDDATVQRAGRFPVPRAVLADLLSAIASHEPAVTALDVLLVDEGPADEDRELAEALAGSPTVIAGAAVFEEMAQTTPGEGPLAGVPVAARLLLPRQSFLDRASLGIVNVATDRNGTPRFVPMLFRTSDRLEISLPLRAAASALGEEPVLGDGALRLGERRIATDIGYRLPLAFFGGRGTIPTFSAADLLDGTVAPEALRGQVVVVGATVTGGGDVFPTPFDPVLPGVEVIATAVSHLIAGDALVRDRNVRRIDAAIAVVLPMVLVALIGWRRNVIGIAAVGAVLTVWAIGNVAAFDTGYWLSAAVPLAAAAPPALIYGAAQLLQGRQRATFFETQSAMLQRIQAAGLSQWLARDPDFLSEPVRQDAAVVFVDLSGFTGLSETLGPVATRELLDSFYDLVDREVTACHGAVTSFMGDGAMILFGLPEPTAGDAANAAECAVRLCLRLREWLDRRGETRIGFKLGAHFGSVVASRLGRGSNQQIATTGDTVNVASRLMEFAKENGAELAVSEDLLREAGRTTFDRGTLDGPAGAHLRGRAGTLSVWLWRPARQNQSA</sequence>
<dbReference type="PANTHER" id="PTHR43081:SF20">
    <property type="entry name" value="TWO-COMPONENT RESPONSE REGULATOR"/>
    <property type="match status" value="1"/>
</dbReference>
<protein>
    <submittedName>
        <fullName evidence="3">Adenylate/guanylate cyclase domain-containing protein</fullName>
    </submittedName>
</protein>
<feature type="domain" description="Guanylate cyclase" evidence="2">
    <location>
        <begin position="421"/>
        <end position="550"/>
    </location>
</feature>
<feature type="transmembrane region" description="Helical" evidence="1">
    <location>
        <begin position="306"/>
        <end position="324"/>
    </location>
</feature>
<organism evidence="3 4">
    <name type="scientific">Aquibium oceanicum</name>
    <dbReference type="NCBI Taxonomy" id="1670800"/>
    <lineage>
        <taxon>Bacteria</taxon>
        <taxon>Pseudomonadati</taxon>
        <taxon>Pseudomonadota</taxon>
        <taxon>Alphaproteobacteria</taxon>
        <taxon>Hyphomicrobiales</taxon>
        <taxon>Phyllobacteriaceae</taxon>
        <taxon>Aquibium</taxon>
    </lineage>
</organism>
<evidence type="ECO:0000256" key="1">
    <source>
        <dbReference type="SAM" id="Phobius"/>
    </source>
</evidence>
<dbReference type="GO" id="GO:0004016">
    <property type="term" value="F:adenylate cyclase activity"/>
    <property type="evidence" value="ECO:0007669"/>
    <property type="project" value="UniProtKB-ARBA"/>
</dbReference>
<keyword evidence="1" id="KW-1133">Transmembrane helix</keyword>
<dbReference type="EMBL" id="CP018171">
    <property type="protein sequence ID" value="APH74675.1"/>
    <property type="molecule type" value="Genomic_DNA"/>
</dbReference>
<evidence type="ECO:0000313" key="3">
    <source>
        <dbReference type="EMBL" id="APH74675.1"/>
    </source>
</evidence>
<dbReference type="CDD" id="cd07302">
    <property type="entry name" value="CHD"/>
    <property type="match status" value="1"/>
</dbReference>
<evidence type="ECO:0000259" key="2">
    <source>
        <dbReference type="PROSITE" id="PS50125"/>
    </source>
</evidence>
<dbReference type="PROSITE" id="PS50125">
    <property type="entry name" value="GUANYLATE_CYCLASE_2"/>
    <property type="match status" value="1"/>
</dbReference>
<dbReference type="SMART" id="SM00044">
    <property type="entry name" value="CYCc"/>
    <property type="match status" value="1"/>
</dbReference>
<accession>A0A1L3SZG1</accession>
<dbReference type="Pfam" id="PF05226">
    <property type="entry name" value="CHASE2"/>
    <property type="match status" value="1"/>
</dbReference>
<dbReference type="GO" id="GO:0006171">
    <property type="term" value="P:cAMP biosynthetic process"/>
    <property type="evidence" value="ECO:0007669"/>
    <property type="project" value="TreeGrafter"/>
</dbReference>
<dbReference type="AlphaFoldDB" id="A0A1L3SZG1"/>
<keyword evidence="1" id="KW-0472">Membrane</keyword>
<dbReference type="PANTHER" id="PTHR43081">
    <property type="entry name" value="ADENYLATE CYCLASE, TERMINAL-DIFFERENTIATION SPECIFIC-RELATED"/>
    <property type="match status" value="1"/>
</dbReference>
<proteinExistence type="predicted"/>
<dbReference type="GO" id="GO:0035556">
    <property type="term" value="P:intracellular signal transduction"/>
    <property type="evidence" value="ECO:0007669"/>
    <property type="project" value="InterPro"/>
</dbReference>
<reference evidence="4" key="1">
    <citation type="submission" date="2016-11" db="EMBL/GenBank/DDBJ databases">
        <title>Mesorhizobium oceanicum sp. nov., isolated from deep seawater in South China Sea.</title>
        <authorList>
            <person name="Fu G.-Y."/>
        </authorList>
    </citation>
    <scope>NUCLEOTIDE SEQUENCE [LARGE SCALE GENOMIC DNA]</scope>
    <source>
        <strain evidence="4">B7</strain>
    </source>
</reference>
<dbReference type="OrthoDB" id="341967at2"/>
<dbReference type="KEGG" id="meso:BSQ44_17650"/>
<dbReference type="InterPro" id="IPR029787">
    <property type="entry name" value="Nucleotide_cyclase"/>
</dbReference>
<name>A0A1L3SZG1_9HYPH</name>
<dbReference type="Pfam" id="PF00211">
    <property type="entry name" value="Guanylate_cyc"/>
    <property type="match status" value="1"/>
</dbReference>
<gene>
    <name evidence="3" type="ORF">BSQ44_17650</name>
</gene>
<dbReference type="Proteomes" id="UP000182840">
    <property type="component" value="Chromosome"/>
</dbReference>
<dbReference type="Gene3D" id="3.30.70.1230">
    <property type="entry name" value="Nucleotide cyclase"/>
    <property type="match status" value="1"/>
</dbReference>
<keyword evidence="1" id="KW-0812">Transmembrane</keyword>